<dbReference type="PANTHER" id="PTHR33973:SF4">
    <property type="entry name" value="OS07G0153300 PROTEIN"/>
    <property type="match status" value="1"/>
</dbReference>
<evidence type="ECO:0000313" key="2">
    <source>
        <dbReference type="Proteomes" id="UP001265746"/>
    </source>
</evidence>
<proteinExistence type="predicted"/>
<comment type="caution">
    <text evidence="1">The sequence shown here is derived from an EMBL/GenBank/DDBJ whole genome shotgun (WGS) entry which is preliminary data.</text>
</comment>
<dbReference type="AlphaFoldDB" id="A0AAD9STV4"/>
<sequence length="625" mass="71665">MSRGIGQWLSCATALTLAHAFGWDSRRTKQLLFTLSIALQWLPGHSQAWLLSWGWTAIQYAVSSLVVFQVAWCLLAQNKTAKWTGHGRVLLFPCKTTHSRLFPKKHSFKYSYLVVGIPVGWEGVSGGMISLSSSEQSWFSKFRKGWFHVDPADYLHRGDRHLGLRGKLDVYLRSQGADPAAYPHAYLVTAARFLGYHFNPASFWYLYADDMSLAALIIEVNNTFDERRMYFLTPTRPEQVDQIKNSHQAVHADDQRSSAPAVFKQEWPKDFHVSPFNSRKGSYSLQAFDPFKTVAECRESIDSTITLKSSKGHGKIVARLVSNGQPIDPSTMTIAQKCYFLLSWWWVGFVTFPRIVREAGSLWFKRKLHVWFRPEPLKESMGRNADATERNLELMFRKYLRSLVEQCQVPLALKYVPCGLANSGKELMLSPATKDGQDADVEEVEFKVLTPVFYTRFVFYAHDLEALFSELRESCTIWVSRPDLLPKILFKKPTPALEAKNPMDFVYYEAIRYLRRRPDTIVRPLTSGQSLQQSSPTTAVDIRDFRISSMDAFMFKQEDADLRKRYSSLVLRLFVAHRLAFGNLLLVDAALIVLRTWLAWTVTFAWEGKTRIFGFAVALWICGYE</sequence>
<accession>A0AAD9STV4</accession>
<organism evidence="1 2">
    <name type="scientific">Phomopsis amygdali</name>
    <name type="common">Fusicoccum amygdali</name>
    <dbReference type="NCBI Taxonomy" id="1214568"/>
    <lineage>
        <taxon>Eukaryota</taxon>
        <taxon>Fungi</taxon>
        <taxon>Dikarya</taxon>
        <taxon>Ascomycota</taxon>
        <taxon>Pezizomycotina</taxon>
        <taxon>Sordariomycetes</taxon>
        <taxon>Sordariomycetidae</taxon>
        <taxon>Diaporthales</taxon>
        <taxon>Diaporthaceae</taxon>
        <taxon>Diaporthe</taxon>
    </lineage>
</organism>
<dbReference type="Pfam" id="PF07103">
    <property type="entry name" value="DUF1365"/>
    <property type="match status" value="1"/>
</dbReference>
<gene>
    <name evidence="1" type="ORF">N8I77_002353</name>
</gene>
<dbReference type="Proteomes" id="UP001265746">
    <property type="component" value="Unassembled WGS sequence"/>
</dbReference>
<dbReference type="InterPro" id="IPR010775">
    <property type="entry name" value="DUF1365"/>
</dbReference>
<keyword evidence="2" id="KW-1185">Reference proteome</keyword>
<reference evidence="1" key="1">
    <citation type="submission" date="2023-06" db="EMBL/GenBank/DDBJ databases">
        <authorList>
            <person name="Noh H."/>
        </authorList>
    </citation>
    <scope>NUCLEOTIDE SEQUENCE</scope>
    <source>
        <strain evidence="1">DUCC20226</strain>
    </source>
</reference>
<dbReference type="EMBL" id="JAUJFL010000001">
    <property type="protein sequence ID" value="KAK2615609.1"/>
    <property type="molecule type" value="Genomic_DNA"/>
</dbReference>
<protein>
    <submittedName>
        <fullName evidence="1">Uncharacterized protein</fullName>
    </submittedName>
</protein>
<evidence type="ECO:0000313" key="1">
    <source>
        <dbReference type="EMBL" id="KAK2615609.1"/>
    </source>
</evidence>
<dbReference type="PANTHER" id="PTHR33973">
    <property type="entry name" value="OS07G0153300 PROTEIN"/>
    <property type="match status" value="1"/>
</dbReference>
<name>A0AAD9STV4_PHOAM</name>